<feature type="compositionally biased region" description="Basic and acidic residues" evidence="1">
    <location>
        <begin position="250"/>
        <end position="267"/>
    </location>
</feature>
<organism evidence="2 3">
    <name type="scientific">Laodelphax striatellus</name>
    <name type="common">Small brown planthopper</name>
    <name type="synonym">Delphax striatella</name>
    <dbReference type="NCBI Taxonomy" id="195883"/>
    <lineage>
        <taxon>Eukaryota</taxon>
        <taxon>Metazoa</taxon>
        <taxon>Ecdysozoa</taxon>
        <taxon>Arthropoda</taxon>
        <taxon>Hexapoda</taxon>
        <taxon>Insecta</taxon>
        <taxon>Pterygota</taxon>
        <taxon>Neoptera</taxon>
        <taxon>Paraneoptera</taxon>
        <taxon>Hemiptera</taxon>
        <taxon>Auchenorrhyncha</taxon>
        <taxon>Fulgoroidea</taxon>
        <taxon>Delphacidae</taxon>
        <taxon>Criomorphinae</taxon>
        <taxon>Laodelphax</taxon>
    </lineage>
</organism>
<feature type="compositionally biased region" description="Basic residues" evidence="1">
    <location>
        <begin position="52"/>
        <end position="80"/>
    </location>
</feature>
<evidence type="ECO:0000313" key="3">
    <source>
        <dbReference type="Proteomes" id="UP000291343"/>
    </source>
</evidence>
<comment type="caution">
    <text evidence="2">The sequence shown here is derived from an EMBL/GenBank/DDBJ whole genome shotgun (WGS) entry which is preliminary data.</text>
</comment>
<feature type="compositionally biased region" description="Acidic residues" evidence="1">
    <location>
        <begin position="1"/>
        <end position="10"/>
    </location>
</feature>
<accession>A0A482XL92</accession>
<proteinExistence type="predicted"/>
<name>A0A482XL92_LAOST</name>
<evidence type="ECO:0000313" key="2">
    <source>
        <dbReference type="EMBL" id="RZF46209.1"/>
    </source>
</evidence>
<feature type="region of interest" description="Disordered" evidence="1">
    <location>
        <begin position="1"/>
        <end position="113"/>
    </location>
</feature>
<reference evidence="2 3" key="1">
    <citation type="journal article" date="2017" name="Gigascience">
        <title>Genome sequence of the small brown planthopper, Laodelphax striatellus.</title>
        <authorList>
            <person name="Zhu J."/>
            <person name="Jiang F."/>
            <person name="Wang X."/>
            <person name="Yang P."/>
            <person name="Bao Y."/>
            <person name="Zhao W."/>
            <person name="Wang W."/>
            <person name="Lu H."/>
            <person name="Wang Q."/>
            <person name="Cui N."/>
            <person name="Li J."/>
            <person name="Chen X."/>
            <person name="Luo L."/>
            <person name="Yu J."/>
            <person name="Kang L."/>
            <person name="Cui F."/>
        </authorList>
    </citation>
    <scope>NUCLEOTIDE SEQUENCE [LARGE SCALE GENOMIC DNA]</scope>
    <source>
        <strain evidence="2">Lst14</strain>
    </source>
</reference>
<dbReference type="AlphaFoldDB" id="A0A482XL92"/>
<sequence length="381" mass="41605">MSDSDLDAETQDVVAVDEHLSKSPSSDCEEIIPSTQQQIPPSSPQPSTSKCSTKKKSSMKRKSSTMKGGKKKSSMKRKSSTMKTETPEVCAGPSKKPKSTQKKITFGPSVSNTTTMKPIAEKLMHSWKTLFQLVSVTLHPLLVVDIVDPLIVWVNDRKPTTSLELITDHRLIRTMLSRDNTTSNTTTPHDDHIRAADRKAIGAFLKDSVFPLNTHSIIGAAGLSAKYIFETVAGVQYPKNVSDRVNPMADNKRGADNMDEPAAKRPATDGSAAAALLTSNNEDQHSSGGSGASGLGMAGDLGRVMAPTIGERQRLHINNRLYLMNVVLLIDNILVFSKQHRPDCERDRTINARPNSPSVLTTVNIEMHGKKNRSMKLNLLL</sequence>
<feature type="region of interest" description="Disordered" evidence="1">
    <location>
        <begin position="241"/>
        <end position="271"/>
    </location>
</feature>
<protein>
    <submittedName>
        <fullName evidence="2">Uncharacterized protein</fullName>
    </submittedName>
</protein>
<dbReference type="EMBL" id="QKKF02006888">
    <property type="protein sequence ID" value="RZF46209.1"/>
    <property type="molecule type" value="Genomic_DNA"/>
</dbReference>
<gene>
    <name evidence="2" type="ORF">LSTR_LSTR016517</name>
</gene>
<dbReference type="Proteomes" id="UP000291343">
    <property type="component" value="Unassembled WGS sequence"/>
</dbReference>
<evidence type="ECO:0000256" key="1">
    <source>
        <dbReference type="SAM" id="MobiDB-lite"/>
    </source>
</evidence>
<keyword evidence="3" id="KW-1185">Reference proteome</keyword>
<feature type="compositionally biased region" description="Low complexity" evidence="1">
    <location>
        <begin position="34"/>
        <end position="51"/>
    </location>
</feature>
<dbReference type="InParanoid" id="A0A482XL92"/>